<evidence type="ECO:0000256" key="3">
    <source>
        <dbReference type="ARBA" id="ARBA00023239"/>
    </source>
</evidence>
<comment type="function">
    <text evidence="4">Constitutes one of the two catalytic subunit of the tRNA-splicing endonuclease complex, a complex responsible for identification and cleavage of the splice sites in pre-tRNA. It cleaves pre-tRNA at the 5'- and 3'-splice sites to release the intron. The products are an intron and two tRNA half-molecules bearing 2',3'-cyclic phosphate and 5'-OH termini. There are no conserved sequences at the splice sites, but the intron is invariably located at the same site in the gene, placing the splice sites an invariant distance from the constant structural features of the tRNA body.</text>
</comment>
<feature type="region of interest" description="Disordered" evidence="6">
    <location>
        <begin position="105"/>
        <end position="192"/>
    </location>
</feature>
<feature type="active site" evidence="5">
    <location>
        <position position="269"/>
    </location>
</feature>
<dbReference type="EMBL" id="KQ085891">
    <property type="protein sequence ID" value="KLO18836.1"/>
    <property type="molecule type" value="Genomic_DNA"/>
</dbReference>
<dbReference type="GO" id="GO:0000379">
    <property type="term" value="P:tRNA-type intron splice site recognition and cleavage"/>
    <property type="evidence" value="ECO:0007669"/>
    <property type="project" value="UniProtKB-UniRule"/>
</dbReference>
<proteinExistence type="inferred from homology"/>
<dbReference type="GO" id="GO:0000214">
    <property type="term" value="C:tRNA-intron endonuclease complex"/>
    <property type="evidence" value="ECO:0007669"/>
    <property type="project" value="UniProtKB-UniRule"/>
</dbReference>
<dbReference type="Gene3D" id="3.40.1350.10">
    <property type="match status" value="1"/>
</dbReference>
<dbReference type="PANTHER" id="PTHR13070:SF0">
    <property type="entry name" value="TRNA-SPLICING ENDONUCLEASE SUBUNIT SEN34"/>
    <property type="match status" value="1"/>
</dbReference>
<gene>
    <name evidence="9" type="ORF">SCHPADRAFT_101584</name>
</gene>
<keyword evidence="10" id="KW-1185">Reference proteome</keyword>
<dbReference type="Pfam" id="PF26577">
    <property type="entry name" value="TSEN34_N"/>
    <property type="match status" value="1"/>
</dbReference>
<dbReference type="GO" id="GO:0003676">
    <property type="term" value="F:nucleic acid binding"/>
    <property type="evidence" value="ECO:0007669"/>
    <property type="project" value="InterPro"/>
</dbReference>
<reference evidence="9 10" key="1">
    <citation type="submission" date="2015-04" db="EMBL/GenBank/DDBJ databases">
        <title>Complete genome sequence of Schizopora paradoxa KUC8140, a cosmopolitan wood degrader in East Asia.</title>
        <authorList>
            <consortium name="DOE Joint Genome Institute"/>
            <person name="Min B."/>
            <person name="Park H."/>
            <person name="Jang Y."/>
            <person name="Kim J.-J."/>
            <person name="Kim K.H."/>
            <person name="Pangilinan J."/>
            <person name="Lipzen A."/>
            <person name="Riley R."/>
            <person name="Grigoriev I.V."/>
            <person name="Spatafora J.W."/>
            <person name="Choi I.-G."/>
        </authorList>
    </citation>
    <scope>NUCLEOTIDE SEQUENCE [LARGE SCALE GENOMIC DNA]</scope>
    <source>
        <strain evidence="9 10">KUC8140</strain>
    </source>
</reference>
<name>A0A0H2SNY9_9AGAM</name>
<evidence type="ECO:0000259" key="8">
    <source>
        <dbReference type="Pfam" id="PF26577"/>
    </source>
</evidence>
<dbReference type="InterPro" id="IPR011856">
    <property type="entry name" value="tRNA_endonuc-like_dom_sf"/>
</dbReference>
<dbReference type="InterPro" id="IPR036167">
    <property type="entry name" value="tRNA_intron_Endo_cat-like_sf"/>
</dbReference>
<dbReference type="InterPro" id="IPR059049">
    <property type="entry name" value="TSEN34_N"/>
</dbReference>
<evidence type="ECO:0000256" key="1">
    <source>
        <dbReference type="ARBA" id="ARBA00008078"/>
    </source>
</evidence>
<dbReference type="GO" id="GO:0000213">
    <property type="term" value="F:tRNA-intron lyase activity"/>
    <property type="evidence" value="ECO:0007669"/>
    <property type="project" value="UniProtKB-UniRule"/>
</dbReference>
<protein>
    <recommendedName>
        <fullName evidence="4">tRNA-splicing endonuclease subunit Sen34</fullName>
        <ecNumber evidence="4">4.6.1.16</ecNumber>
    </recommendedName>
</protein>
<evidence type="ECO:0000256" key="6">
    <source>
        <dbReference type="SAM" id="MobiDB-lite"/>
    </source>
</evidence>
<feature type="compositionally biased region" description="Polar residues" evidence="6">
    <location>
        <begin position="161"/>
        <end position="170"/>
    </location>
</feature>
<dbReference type="FunCoup" id="A0A0H2SNY9">
    <property type="interactions" value="48"/>
</dbReference>
<keyword evidence="2 4" id="KW-0819">tRNA processing</keyword>
<dbReference type="CDD" id="cd22363">
    <property type="entry name" value="tRNA-intron_lyase_C"/>
    <property type="match status" value="1"/>
</dbReference>
<evidence type="ECO:0000256" key="4">
    <source>
        <dbReference type="PIRNR" id="PIRNR017250"/>
    </source>
</evidence>
<feature type="domain" description="tRNA intron endonuclease catalytic" evidence="7">
    <location>
        <begin position="234"/>
        <end position="312"/>
    </location>
</feature>
<dbReference type="Proteomes" id="UP000053477">
    <property type="component" value="Unassembled WGS sequence"/>
</dbReference>
<dbReference type="STRING" id="27342.A0A0H2SNY9"/>
<feature type="active site" evidence="5">
    <location>
        <position position="301"/>
    </location>
</feature>
<evidence type="ECO:0000313" key="9">
    <source>
        <dbReference type="EMBL" id="KLO18836.1"/>
    </source>
</evidence>
<dbReference type="OrthoDB" id="48041at2759"/>
<evidence type="ECO:0000259" key="7">
    <source>
        <dbReference type="Pfam" id="PF01974"/>
    </source>
</evidence>
<accession>A0A0H2SNY9</accession>
<feature type="active site" evidence="5">
    <location>
        <position position="261"/>
    </location>
</feature>
<feature type="compositionally biased region" description="Basic and acidic residues" evidence="6">
    <location>
        <begin position="130"/>
        <end position="141"/>
    </location>
</feature>
<dbReference type="EC" id="4.6.1.16" evidence="4"/>
<dbReference type="InterPro" id="IPR016690">
    <property type="entry name" value="TSEN34"/>
</dbReference>
<dbReference type="PANTHER" id="PTHR13070">
    <property type="entry name" value="TRNA-SPLICING ENDONUCLEASE SUBUNIT SEN34-RELATED"/>
    <property type="match status" value="1"/>
</dbReference>
<evidence type="ECO:0000313" key="10">
    <source>
        <dbReference type="Proteomes" id="UP000053477"/>
    </source>
</evidence>
<dbReference type="Pfam" id="PF01974">
    <property type="entry name" value="tRNA_int_endo"/>
    <property type="match status" value="1"/>
</dbReference>
<comment type="similarity">
    <text evidence="1 4">Belongs to the tRNA-intron endonuclease family.</text>
</comment>
<dbReference type="InterPro" id="IPR006677">
    <property type="entry name" value="tRNA_intron_Endonuc_cat-like"/>
</dbReference>
<dbReference type="SUPFAM" id="SSF53032">
    <property type="entry name" value="tRNA-intron endonuclease catalytic domain-like"/>
    <property type="match status" value="1"/>
</dbReference>
<evidence type="ECO:0000256" key="5">
    <source>
        <dbReference type="PIRSR" id="PIRSR017250-50"/>
    </source>
</evidence>
<evidence type="ECO:0000256" key="2">
    <source>
        <dbReference type="ARBA" id="ARBA00022694"/>
    </source>
</evidence>
<dbReference type="PIRSF" id="PIRSF017250">
    <property type="entry name" value="tRNA_splic_SEN34"/>
    <property type="match status" value="1"/>
</dbReference>
<keyword evidence="3 4" id="KW-0456">Lyase</keyword>
<dbReference type="AlphaFoldDB" id="A0A0H2SNY9"/>
<organism evidence="9 10">
    <name type="scientific">Schizopora paradoxa</name>
    <dbReference type="NCBI Taxonomy" id="27342"/>
    <lineage>
        <taxon>Eukaryota</taxon>
        <taxon>Fungi</taxon>
        <taxon>Dikarya</taxon>
        <taxon>Basidiomycota</taxon>
        <taxon>Agaricomycotina</taxon>
        <taxon>Agaricomycetes</taxon>
        <taxon>Hymenochaetales</taxon>
        <taxon>Schizoporaceae</taxon>
        <taxon>Schizopora</taxon>
    </lineage>
</organism>
<sequence>MDSSSSTPDKIRLSVSNHQAHVWNVPDIARLRSEHRICGLLGGTLPHLAQQNVFLGVPLILMPEEVVLLVQNEVAVLVDDANAHDTPGPEEKQLWEDQRATMIQKQLVQKAKAKEDEGISPNNKSTSEAAIRKRQERELKKAAAAAAQKAKQESGDADLSVFNTEATSSGDPAVESGRETPSSKGPSQPYAITIPTSSNSVSWYHSDAHAFSTLDAARESGIWLYPSNEEERARCGVFRALWEKDYYLGNGIKFGGEYLVYPGDPLRYHSHFVATVHISPENPLRPMEIVAHGRLGTATKKAHLICTWDDKTSSVDILSIEWSGFG</sequence>
<dbReference type="InParanoid" id="A0A0H2SNY9"/>
<feature type="domain" description="TSEN34 N-terminal" evidence="8">
    <location>
        <begin position="11"/>
        <end position="80"/>
    </location>
</feature>